<dbReference type="Gene3D" id="3.30.40.10">
    <property type="entry name" value="Zinc/RING finger domain, C3HC4 (zinc finger)"/>
    <property type="match status" value="1"/>
</dbReference>
<feature type="region of interest" description="Disordered" evidence="2">
    <location>
        <begin position="277"/>
        <end position="308"/>
    </location>
</feature>
<dbReference type="PANTHER" id="PTHR13097:SF7">
    <property type="entry name" value="GENERAL TRANSCRIPTION FACTOR IIE SUBUNIT 1"/>
    <property type="match status" value="1"/>
</dbReference>
<evidence type="ECO:0000313" key="4">
    <source>
        <dbReference type="EMBL" id="EEE51618.1"/>
    </source>
</evidence>
<feature type="compositionally biased region" description="Basic and acidic residues" evidence="2">
    <location>
        <begin position="294"/>
        <end position="304"/>
    </location>
</feature>
<reference evidence="4" key="1">
    <citation type="journal article" date="2005" name="PLoS Biol.">
        <title>The genomes of Oryza sativa: a history of duplications.</title>
        <authorList>
            <person name="Yu J."/>
            <person name="Wang J."/>
            <person name="Lin W."/>
            <person name="Li S."/>
            <person name="Li H."/>
            <person name="Zhou J."/>
            <person name="Ni P."/>
            <person name="Dong W."/>
            <person name="Hu S."/>
            <person name="Zeng C."/>
            <person name="Zhang J."/>
            <person name="Zhang Y."/>
            <person name="Li R."/>
            <person name="Xu Z."/>
            <person name="Li S."/>
            <person name="Li X."/>
            <person name="Zheng H."/>
            <person name="Cong L."/>
            <person name="Lin L."/>
            <person name="Yin J."/>
            <person name="Geng J."/>
            <person name="Li G."/>
            <person name="Shi J."/>
            <person name="Liu J."/>
            <person name="Lv H."/>
            <person name="Li J."/>
            <person name="Wang J."/>
            <person name="Deng Y."/>
            <person name="Ran L."/>
            <person name="Shi X."/>
            <person name="Wang X."/>
            <person name="Wu Q."/>
            <person name="Li C."/>
            <person name="Ren X."/>
            <person name="Wang J."/>
            <person name="Wang X."/>
            <person name="Li D."/>
            <person name="Liu D."/>
            <person name="Zhang X."/>
            <person name="Ji Z."/>
            <person name="Zhao W."/>
            <person name="Sun Y."/>
            <person name="Zhang Z."/>
            <person name="Bao J."/>
            <person name="Han Y."/>
            <person name="Dong L."/>
            <person name="Ji J."/>
            <person name="Chen P."/>
            <person name="Wu S."/>
            <person name="Liu J."/>
            <person name="Xiao Y."/>
            <person name="Bu D."/>
            <person name="Tan J."/>
            <person name="Yang L."/>
            <person name="Ye C."/>
            <person name="Zhang J."/>
            <person name="Xu J."/>
            <person name="Zhou Y."/>
            <person name="Yu Y."/>
            <person name="Zhang B."/>
            <person name="Zhuang S."/>
            <person name="Wei H."/>
            <person name="Liu B."/>
            <person name="Lei M."/>
            <person name="Yu H."/>
            <person name="Li Y."/>
            <person name="Xu H."/>
            <person name="Wei S."/>
            <person name="He X."/>
            <person name="Fang L."/>
            <person name="Zhang Z."/>
            <person name="Zhang Y."/>
            <person name="Huang X."/>
            <person name="Su Z."/>
            <person name="Tong W."/>
            <person name="Li J."/>
            <person name="Tong Z."/>
            <person name="Li S."/>
            <person name="Ye J."/>
            <person name="Wang L."/>
            <person name="Fang L."/>
            <person name="Lei T."/>
            <person name="Chen C."/>
            <person name="Chen H."/>
            <person name="Xu Z."/>
            <person name="Li H."/>
            <person name="Huang H."/>
            <person name="Zhang F."/>
            <person name="Xu H."/>
            <person name="Li N."/>
            <person name="Zhao C."/>
            <person name="Li S."/>
            <person name="Dong L."/>
            <person name="Huang Y."/>
            <person name="Li L."/>
            <person name="Xi Y."/>
            <person name="Qi Q."/>
            <person name="Li W."/>
            <person name="Zhang B."/>
            <person name="Hu W."/>
            <person name="Zhang Y."/>
            <person name="Tian X."/>
            <person name="Jiao Y."/>
            <person name="Liang X."/>
            <person name="Jin J."/>
            <person name="Gao L."/>
            <person name="Zheng W."/>
            <person name="Hao B."/>
            <person name="Liu S."/>
            <person name="Wang W."/>
            <person name="Yuan L."/>
            <person name="Cao M."/>
            <person name="McDermott J."/>
            <person name="Samudrala R."/>
            <person name="Wang J."/>
            <person name="Wong G.K."/>
            <person name="Yang H."/>
        </authorList>
    </citation>
    <scope>NUCLEOTIDE SEQUENCE [LARGE SCALE GENOMIC DNA]</scope>
</reference>
<dbReference type="GO" id="GO:0006367">
    <property type="term" value="P:transcription initiation at RNA polymerase II promoter"/>
    <property type="evidence" value="ECO:0007669"/>
    <property type="project" value="InterPro"/>
</dbReference>
<sequence length="441" mass="50313">MVRMVARAFYDDVSLARDPKSARGDNCGLAVVVLEALGRRRQWVREEDLAKALKISSKQLRRILQFFEEEKLVRRCHRKEVYDVVRYRIHRMRKKLKDGLDDRDTVQHYVCPNCKRRYSAFDALQLVSDMDDYFHCEHCKGELRPESEKLTLDEIVCGGGNAIKHTHDKLKDMQQRMEEQLKPLIAVLDRVKDLPFPSFMSLQDWERATIGASANGAVGSSQNSEGRYSSKPMPFLGETEVEVNFLGSTGAQEGVESGMESIKPQHSWMNRKRTVLAGEHKEENNNTANLDQSSEAKSDKKQLSEEDEMKSIQEAYAKAYYEAIQKRQEDEGKRAIQEESLACISDQPFASDAQFERRLGAKSKRDDGGESGDDGIELKVRQSTGNIEEVYKFADLNVETQECVDFGSNVSVGNIEEVYKFADLNVETQEVSCNDYEWEEG</sequence>
<feature type="domain" description="HTH TFE/IIEalpha-type" evidence="3">
    <location>
        <begin position="1"/>
        <end position="95"/>
    </location>
</feature>
<evidence type="ECO:0000256" key="2">
    <source>
        <dbReference type="SAM" id="MobiDB-lite"/>
    </source>
</evidence>
<dbReference type="InterPro" id="IPR039997">
    <property type="entry name" value="TFE"/>
</dbReference>
<organism evidence="4">
    <name type="scientific">Oryza sativa subsp. japonica</name>
    <name type="common">Rice</name>
    <dbReference type="NCBI Taxonomy" id="39947"/>
    <lineage>
        <taxon>Eukaryota</taxon>
        <taxon>Viridiplantae</taxon>
        <taxon>Streptophyta</taxon>
        <taxon>Embryophyta</taxon>
        <taxon>Tracheophyta</taxon>
        <taxon>Spermatophyta</taxon>
        <taxon>Magnoliopsida</taxon>
        <taxon>Liliopsida</taxon>
        <taxon>Poales</taxon>
        <taxon>Poaceae</taxon>
        <taxon>BOP clade</taxon>
        <taxon>Oryzoideae</taxon>
        <taxon>Oryzeae</taxon>
        <taxon>Oryzinae</taxon>
        <taxon>Oryza</taxon>
        <taxon>Oryza sativa</taxon>
    </lineage>
</organism>
<gene>
    <name evidence="4" type="ORF">OsJ_32891</name>
</gene>
<reference evidence="4" key="2">
    <citation type="submission" date="2008-12" db="EMBL/GenBank/DDBJ databases">
        <title>Improved gene annotation of the rice (Oryza sativa) genomes.</title>
        <authorList>
            <person name="Wang J."/>
            <person name="Li R."/>
            <person name="Fan W."/>
            <person name="Huang Q."/>
            <person name="Zhang J."/>
            <person name="Zhou Y."/>
            <person name="Hu Y."/>
            <person name="Zi S."/>
            <person name="Li J."/>
            <person name="Ni P."/>
            <person name="Zheng H."/>
            <person name="Zhang Y."/>
            <person name="Zhao M."/>
            <person name="Hao Q."/>
            <person name="McDermott J."/>
            <person name="Samudrala R."/>
            <person name="Kristiansen K."/>
            <person name="Wong G.K.-S."/>
        </authorList>
    </citation>
    <scope>NUCLEOTIDE SEQUENCE</scope>
</reference>
<dbReference type="InterPro" id="IPR036390">
    <property type="entry name" value="WH_DNA-bd_sf"/>
</dbReference>
<dbReference type="PROSITE" id="PS51344">
    <property type="entry name" value="HTH_TFE_IIE"/>
    <property type="match status" value="1"/>
</dbReference>
<accession>B9G9B2</accession>
<dbReference type="InterPro" id="IPR013083">
    <property type="entry name" value="Znf_RING/FYVE/PHD"/>
</dbReference>
<dbReference type="PANTHER" id="PTHR13097">
    <property type="entry name" value="TRANSCRIPTION INITIATION FACTOR IIE, ALPHA SUBUNIT"/>
    <property type="match status" value="1"/>
</dbReference>
<dbReference type="FunFam" id="3.30.40.10:FF:000269">
    <property type="entry name" value="Transcription initiation factor IIE subunit alpha"/>
    <property type="match status" value="1"/>
</dbReference>
<comment type="similarity">
    <text evidence="1">Belongs to the TFIIE alpha subunit family.</text>
</comment>
<evidence type="ECO:0000256" key="1">
    <source>
        <dbReference type="ARBA" id="ARBA00008947"/>
    </source>
</evidence>
<dbReference type="EMBL" id="CM000148">
    <property type="protein sequence ID" value="EEE51618.1"/>
    <property type="molecule type" value="Genomic_DNA"/>
</dbReference>
<dbReference type="AlphaFoldDB" id="B9G9B2"/>
<name>B9G9B2_ORYSJ</name>
<dbReference type="InterPro" id="IPR002853">
    <property type="entry name" value="TFIIE_asu"/>
</dbReference>
<proteinExistence type="inferred from homology"/>
<dbReference type="SUPFAM" id="SSF57783">
    <property type="entry name" value="Zinc beta-ribbon"/>
    <property type="match status" value="1"/>
</dbReference>
<dbReference type="SUPFAM" id="SSF46785">
    <property type="entry name" value="Winged helix' DNA-binding domain"/>
    <property type="match status" value="1"/>
</dbReference>
<protein>
    <recommendedName>
        <fullName evidence="3">HTH TFE/IIEalpha-type domain-containing protein</fullName>
    </recommendedName>
</protein>
<dbReference type="Proteomes" id="UP000007752">
    <property type="component" value="Chromosome 11"/>
</dbReference>
<dbReference type="SMART" id="SM00531">
    <property type="entry name" value="TFIIE"/>
    <property type="match status" value="1"/>
</dbReference>
<evidence type="ECO:0000259" key="3">
    <source>
        <dbReference type="PROSITE" id="PS51344"/>
    </source>
</evidence>
<dbReference type="InterPro" id="IPR017919">
    <property type="entry name" value="TFIIE/TFIIEa_HTH"/>
</dbReference>